<keyword evidence="2" id="KW-0812">Transmembrane</keyword>
<dbReference type="Proteomes" id="UP000186817">
    <property type="component" value="Unassembled WGS sequence"/>
</dbReference>
<feature type="transmembrane region" description="Helical" evidence="2">
    <location>
        <begin position="51"/>
        <end position="71"/>
    </location>
</feature>
<dbReference type="OrthoDB" id="416352at2759"/>
<evidence type="ECO:0000313" key="3">
    <source>
        <dbReference type="EMBL" id="OLQ14560.1"/>
    </source>
</evidence>
<organism evidence="3 4">
    <name type="scientific">Symbiodinium microadriaticum</name>
    <name type="common">Dinoflagellate</name>
    <name type="synonym">Zooxanthella microadriatica</name>
    <dbReference type="NCBI Taxonomy" id="2951"/>
    <lineage>
        <taxon>Eukaryota</taxon>
        <taxon>Sar</taxon>
        <taxon>Alveolata</taxon>
        <taxon>Dinophyceae</taxon>
        <taxon>Suessiales</taxon>
        <taxon>Symbiodiniaceae</taxon>
        <taxon>Symbiodinium</taxon>
    </lineage>
</organism>
<feature type="region of interest" description="Disordered" evidence="1">
    <location>
        <begin position="489"/>
        <end position="513"/>
    </location>
</feature>
<protein>
    <submittedName>
        <fullName evidence="3">Uncharacterized protein</fullName>
    </submittedName>
</protein>
<comment type="caution">
    <text evidence="3">The sequence shown here is derived from an EMBL/GenBank/DDBJ whole genome shotgun (WGS) entry which is preliminary data.</text>
</comment>
<evidence type="ECO:0000256" key="1">
    <source>
        <dbReference type="SAM" id="MobiDB-lite"/>
    </source>
</evidence>
<evidence type="ECO:0000256" key="2">
    <source>
        <dbReference type="SAM" id="Phobius"/>
    </source>
</evidence>
<reference evidence="3 4" key="1">
    <citation type="submission" date="2016-02" db="EMBL/GenBank/DDBJ databases">
        <title>Genome analysis of coral dinoflagellate symbionts highlights evolutionary adaptations to a symbiotic lifestyle.</title>
        <authorList>
            <person name="Aranda M."/>
            <person name="Li Y."/>
            <person name="Liew Y.J."/>
            <person name="Baumgarten S."/>
            <person name="Simakov O."/>
            <person name="Wilson M."/>
            <person name="Piel J."/>
            <person name="Ashoor H."/>
            <person name="Bougouffa S."/>
            <person name="Bajic V.B."/>
            <person name="Ryu T."/>
            <person name="Ravasi T."/>
            <person name="Bayer T."/>
            <person name="Micklem G."/>
            <person name="Kim H."/>
            <person name="Bhak J."/>
            <person name="Lajeunesse T.C."/>
            <person name="Voolstra C.R."/>
        </authorList>
    </citation>
    <scope>NUCLEOTIDE SEQUENCE [LARGE SCALE GENOMIC DNA]</scope>
    <source>
        <strain evidence="3 4">CCMP2467</strain>
    </source>
</reference>
<name>A0A1Q9F4F3_SYMMI</name>
<gene>
    <name evidence="3" type="ORF">AK812_SmicGene1313</name>
</gene>
<sequence length="1295" mass="143326">MERLLLLRPSCSEAVRHQARLEMVFFITPWLASMGFIISRFDDDAAGRFDYLAVIHLGGAFVLMTFGMILYKMNCLPSAAHYLEDPSCSNALCGLFSWLPMVAICPTLVTGGAQEIAVTFGDCFGAIIMYVPLVEEPLSLMASYVAYASIAWARILHLCMSQVDSCISLTPYICRLVAVLVLTAIAFQIRLRYLSLKATPLTPDCLEARARTQSEAEVVLREKRKMLESFQTRRYDDVQEGRENGMAADREREVWSRRRLYKAELTGRLLWAIHLHRQSMLSSEVLDHILTFLYEPIRPVVNCVGLLADDGRSMISSTQDTVASSGVLSSLSSLSSVAALRKALSARQWLAFERPPCNTTSEAAEAERAASGKGKAFMETLGRLSRLLFVPTVPEWLSSAVQFLSKVSGSLSYYRDDGVEELDDSRWITEVCLWTPWVYMGDLEANTVSDMSGLILPSFPLLSSPSSPLSLGTEGPGLSLVLDMISGHAASASGPPSTGDGGEGLLSGSRERSGDVECRHARALAVGLDTAISQATTVPFGIRAGPDSQETLAPPGQVDAIEVDDTGGDDKDASMTARDVSTAAATPDAGISEDLAELRSWVEPPVPPDPNRIPARKLDSMEEFIPVPASAAPLGHHTSALERLLVKRHDKVLGRSLARKTAGLMRQTELHREIAHFATEEELQMAIGGWEDCRRDEAVEEAKAIFEAAQIPNAWLEIWSPYSRTSHVRVILQFPANIKTVPQQRAFQTEVLEKLKSRKWTSNVSGNEGRTIWIQRHRSPEDRAKIRAIVSVKEFIDQLTFGGGLRKKHAEIDWRGKLFVGNINVLGSPQQTDTLQEHDLPLTDPRGNHTGWFVHAANFFKATGNLQRIVPWDTLTRIDAGNGEWMPWISPSQIPQFRGWPSKPARDRARFATRFSQGSFIMRAGGQEKADTMDAYLGLVGCVPNAPSITPEEIQDVLDTTKAGKSTGQDLRPIVLSSTPGLPGAQSLDGSLTLQHVVRYTEFDWRPITKAQNREHWIFLVTRSNSIAPVVSASKVVTYVFLALTQCPHAPPCLYLTHLCSPFSYLEVEQGGGGQDVPKIMDPMTSLTYLAMVWVNTDSLQPILLLLGVFFALIIFFYLRRMSRELRSVQSQLACLAEHTRISNTPVVTSEPAVFSESVQRQVHLATQHLRNQNVGLQALVLRVQDQLEKTIRGLGGRVTALAGAVDTIEQMYEATAGCINDVFQAMDDVMRKENSLFQEHTAVVARAVKDLEITFRDTLAAHKQLFERFGFSHVTYFNDILRLVIPLYLFSRTL</sequence>
<keyword evidence="2" id="KW-1133">Transmembrane helix</keyword>
<feature type="compositionally biased region" description="Low complexity" evidence="1">
    <location>
        <begin position="489"/>
        <end position="498"/>
    </location>
</feature>
<feature type="transmembrane region" description="Helical" evidence="2">
    <location>
        <begin position="1100"/>
        <end position="1119"/>
    </location>
</feature>
<evidence type="ECO:0000313" key="4">
    <source>
        <dbReference type="Proteomes" id="UP000186817"/>
    </source>
</evidence>
<keyword evidence="4" id="KW-1185">Reference proteome</keyword>
<accession>A0A1Q9F4F3</accession>
<feature type="transmembrane region" description="Helical" evidence="2">
    <location>
        <begin position="21"/>
        <end position="39"/>
    </location>
</feature>
<keyword evidence="2" id="KW-0472">Membrane</keyword>
<proteinExistence type="predicted"/>
<feature type="transmembrane region" description="Helical" evidence="2">
    <location>
        <begin position="172"/>
        <end position="191"/>
    </location>
</feature>
<dbReference type="EMBL" id="LSRX01000014">
    <property type="protein sequence ID" value="OLQ14560.1"/>
    <property type="molecule type" value="Genomic_DNA"/>
</dbReference>
<feature type="transmembrane region" description="Helical" evidence="2">
    <location>
        <begin position="91"/>
        <end position="109"/>
    </location>
</feature>